<dbReference type="SUPFAM" id="SSF54909">
    <property type="entry name" value="Dimeric alpha+beta barrel"/>
    <property type="match status" value="1"/>
</dbReference>
<reference evidence="2 3" key="1">
    <citation type="submission" date="2017-06" db="EMBL/GenBank/DDBJ databases">
        <authorList>
            <person name="Kim H.J."/>
            <person name="Triplett B.A."/>
        </authorList>
    </citation>
    <scope>NUCLEOTIDE SEQUENCE [LARGE SCALE GENOMIC DNA]</scope>
    <source>
        <strain evidence="2">FRACA_ARgP5</strain>
    </source>
</reference>
<evidence type="ECO:0000313" key="3">
    <source>
        <dbReference type="Proteomes" id="UP000234331"/>
    </source>
</evidence>
<evidence type="ECO:0000259" key="1">
    <source>
        <dbReference type="Pfam" id="PF04261"/>
    </source>
</evidence>
<proteinExistence type="predicted"/>
<sequence length="88" mass="9369">MAWAQEVASGAPGRRTVAVPRGVHQAGVDTAPQAHATFAALDLHDDTDHDGLRRMMRILSGDAARLMRGEAALADSDPSPNSRARRRG</sequence>
<dbReference type="AlphaFoldDB" id="A0A2I2KUW2"/>
<dbReference type="EMBL" id="FZMO01000258">
    <property type="protein sequence ID" value="SNQ49441.1"/>
    <property type="molecule type" value="Genomic_DNA"/>
</dbReference>
<organism evidence="2 3">
    <name type="scientific">Frankia canadensis</name>
    <dbReference type="NCBI Taxonomy" id="1836972"/>
    <lineage>
        <taxon>Bacteria</taxon>
        <taxon>Bacillati</taxon>
        <taxon>Actinomycetota</taxon>
        <taxon>Actinomycetes</taxon>
        <taxon>Frankiales</taxon>
        <taxon>Frankiaceae</taxon>
        <taxon>Frankia</taxon>
    </lineage>
</organism>
<dbReference type="InterPro" id="IPR048327">
    <property type="entry name" value="Dyp_perox_N"/>
</dbReference>
<name>A0A2I2KUW2_9ACTN</name>
<dbReference type="Proteomes" id="UP000234331">
    <property type="component" value="Unassembled WGS sequence"/>
</dbReference>
<feature type="domain" description="Dyp-type peroxidase N-terminal" evidence="1">
    <location>
        <begin position="25"/>
        <end position="79"/>
    </location>
</feature>
<gene>
    <name evidence="2" type="ORF">FRACA_3300002</name>
</gene>
<accession>A0A2I2KUW2</accession>
<dbReference type="InterPro" id="IPR011008">
    <property type="entry name" value="Dimeric_a/b-barrel"/>
</dbReference>
<protein>
    <recommendedName>
        <fullName evidence="1">Dyp-type peroxidase N-terminal domain-containing protein</fullName>
    </recommendedName>
</protein>
<dbReference type="Pfam" id="PF04261">
    <property type="entry name" value="Dyp_perox_N"/>
    <property type="match status" value="1"/>
</dbReference>
<keyword evidence="3" id="KW-1185">Reference proteome</keyword>
<evidence type="ECO:0000313" key="2">
    <source>
        <dbReference type="EMBL" id="SNQ49441.1"/>
    </source>
</evidence>